<evidence type="ECO:0000313" key="5">
    <source>
        <dbReference type="Proteomes" id="UP000283210"/>
    </source>
</evidence>
<dbReference type="OrthoDB" id="8897426at2759"/>
<organism evidence="4 5">
    <name type="scientific">Oryzias javanicus</name>
    <name type="common">Javanese ricefish</name>
    <name type="synonym">Aplocheilus javanicus</name>
    <dbReference type="NCBI Taxonomy" id="123683"/>
    <lineage>
        <taxon>Eukaryota</taxon>
        <taxon>Metazoa</taxon>
        <taxon>Chordata</taxon>
        <taxon>Craniata</taxon>
        <taxon>Vertebrata</taxon>
        <taxon>Euteleostomi</taxon>
        <taxon>Actinopterygii</taxon>
        <taxon>Neopterygii</taxon>
        <taxon>Teleostei</taxon>
        <taxon>Neoteleostei</taxon>
        <taxon>Acanthomorphata</taxon>
        <taxon>Ovalentaria</taxon>
        <taxon>Atherinomorphae</taxon>
        <taxon>Beloniformes</taxon>
        <taxon>Adrianichthyidae</taxon>
        <taxon>Oryziinae</taxon>
        <taxon>Oryzias</taxon>
    </lineage>
</organism>
<feature type="chain" id="PRO_5019500253" description="Saposin B-type domain-containing protein" evidence="2">
    <location>
        <begin position="19"/>
        <end position="161"/>
    </location>
</feature>
<feature type="signal peptide" evidence="2">
    <location>
        <begin position="1"/>
        <end position="18"/>
    </location>
</feature>
<dbReference type="AlphaFoldDB" id="A0A437D3T8"/>
<evidence type="ECO:0000256" key="2">
    <source>
        <dbReference type="SAM" id="SignalP"/>
    </source>
</evidence>
<keyword evidence="1" id="KW-1015">Disulfide bond</keyword>
<dbReference type="InterPro" id="IPR008139">
    <property type="entry name" value="SaposinB_dom"/>
</dbReference>
<evidence type="ECO:0000259" key="3">
    <source>
        <dbReference type="PROSITE" id="PS50015"/>
    </source>
</evidence>
<proteinExistence type="predicted"/>
<name>A0A437D3T8_ORYJA</name>
<sequence>MNIFVFFICMLYFVPTQAEKKDRHMYCESCLKAAQVMEKIIKETPSESRQRVAEKLLAGELCSELLSYNQDHVSKDKMLYACRELLDSHRDQFHAAVAHEEPKNLPVVMCFEQSHACVGVKQKSQEDSKVDFAESEIEALLHKHKKNVRIAHPVNAHSDEL</sequence>
<keyword evidence="5" id="KW-1185">Reference proteome</keyword>
<keyword evidence="2" id="KW-0732">Signal</keyword>
<dbReference type="Proteomes" id="UP000283210">
    <property type="component" value="Chromosome 8"/>
</dbReference>
<evidence type="ECO:0000256" key="1">
    <source>
        <dbReference type="ARBA" id="ARBA00023157"/>
    </source>
</evidence>
<gene>
    <name evidence="4" type="ORF">OJAV_G00078670</name>
</gene>
<reference evidence="4 5" key="2">
    <citation type="submission" date="2019-01" db="EMBL/GenBank/DDBJ databases">
        <title>A chromosome length genome reference of the Java medaka (oryzias javanicus).</title>
        <authorList>
            <person name="Herpin A."/>
            <person name="Takehana Y."/>
            <person name="Naruse K."/>
            <person name="Ansai S."/>
            <person name="Kawaguchi M."/>
        </authorList>
    </citation>
    <scope>NUCLEOTIDE SEQUENCE [LARGE SCALE GENOMIC DNA]</scope>
    <source>
        <strain evidence="4">RS831</strain>
        <tissue evidence="4">Whole body</tissue>
    </source>
</reference>
<evidence type="ECO:0000313" key="4">
    <source>
        <dbReference type="EMBL" id="RVE69514.1"/>
    </source>
</evidence>
<reference evidence="4 5" key="1">
    <citation type="submission" date="2018-11" db="EMBL/GenBank/DDBJ databases">
        <authorList>
            <person name="Lopez-Roques C."/>
            <person name="Donnadieu C."/>
            <person name="Bouchez O."/>
            <person name="Klopp C."/>
            <person name="Cabau C."/>
            <person name="Zahm M."/>
        </authorList>
    </citation>
    <scope>NUCLEOTIDE SEQUENCE [LARGE SCALE GENOMIC DNA]</scope>
    <source>
        <strain evidence="4">RS831</strain>
        <tissue evidence="4">Whole body</tissue>
    </source>
</reference>
<feature type="domain" description="Saposin B-type" evidence="3">
    <location>
        <begin position="23"/>
        <end position="121"/>
    </location>
</feature>
<accession>A0A437D3T8</accession>
<dbReference type="EMBL" id="CM012444">
    <property type="protein sequence ID" value="RVE69514.1"/>
    <property type="molecule type" value="Genomic_DNA"/>
</dbReference>
<dbReference type="PROSITE" id="PS50015">
    <property type="entry name" value="SAP_B"/>
    <property type="match status" value="1"/>
</dbReference>
<protein>
    <recommendedName>
        <fullName evidence="3">Saposin B-type domain-containing protein</fullName>
    </recommendedName>
</protein>